<organism evidence="3 4">
    <name type="scientific">Streptomyces humidus</name>
    <dbReference type="NCBI Taxonomy" id="52259"/>
    <lineage>
        <taxon>Bacteria</taxon>
        <taxon>Bacillati</taxon>
        <taxon>Actinomycetota</taxon>
        <taxon>Actinomycetes</taxon>
        <taxon>Kitasatosporales</taxon>
        <taxon>Streptomycetaceae</taxon>
        <taxon>Streptomyces</taxon>
    </lineage>
</organism>
<proteinExistence type="predicted"/>
<feature type="compositionally biased region" description="Pro residues" evidence="1">
    <location>
        <begin position="151"/>
        <end position="160"/>
    </location>
</feature>
<dbReference type="PANTHER" id="PTHR35585">
    <property type="entry name" value="HHE DOMAIN PROTEIN (AFU_ORTHOLOGUE AFUA_4G00730)"/>
    <property type="match status" value="1"/>
</dbReference>
<dbReference type="CDD" id="cd12108">
    <property type="entry name" value="Hr-like"/>
    <property type="match status" value="1"/>
</dbReference>
<evidence type="ECO:0000313" key="4">
    <source>
        <dbReference type="Proteomes" id="UP000606194"/>
    </source>
</evidence>
<dbReference type="InterPro" id="IPR012312">
    <property type="entry name" value="Hemerythrin-like"/>
</dbReference>
<accession>A0A918FWR5</accession>
<keyword evidence="4" id="KW-1185">Reference proteome</keyword>
<dbReference type="PANTHER" id="PTHR35585:SF1">
    <property type="entry name" value="HHE DOMAIN PROTEIN (AFU_ORTHOLOGUE AFUA_4G00730)"/>
    <property type="match status" value="1"/>
</dbReference>
<gene>
    <name evidence="3" type="ORF">GCM10010269_38870</name>
</gene>
<dbReference type="Gene3D" id="1.20.120.520">
    <property type="entry name" value="nmb1532 protein domain like"/>
    <property type="match status" value="1"/>
</dbReference>
<evidence type="ECO:0000256" key="1">
    <source>
        <dbReference type="SAM" id="MobiDB-lite"/>
    </source>
</evidence>
<dbReference type="EMBL" id="BMTL01000015">
    <property type="protein sequence ID" value="GGR96291.1"/>
    <property type="molecule type" value="Genomic_DNA"/>
</dbReference>
<protein>
    <submittedName>
        <fullName evidence="3">Hemerythrin</fullName>
    </submittedName>
</protein>
<evidence type="ECO:0000313" key="3">
    <source>
        <dbReference type="EMBL" id="GGR96291.1"/>
    </source>
</evidence>
<dbReference type="Proteomes" id="UP000606194">
    <property type="component" value="Unassembled WGS sequence"/>
</dbReference>
<name>A0A918FWR5_9ACTN</name>
<reference evidence="3" key="2">
    <citation type="submission" date="2020-09" db="EMBL/GenBank/DDBJ databases">
        <authorList>
            <person name="Sun Q."/>
            <person name="Ohkuma M."/>
        </authorList>
    </citation>
    <scope>NUCLEOTIDE SEQUENCE</scope>
    <source>
        <strain evidence="3">JCM 4386</strain>
    </source>
</reference>
<dbReference type="AlphaFoldDB" id="A0A918FWR5"/>
<reference evidence="3" key="1">
    <citation type="journal article" date="2014" name="Int. J. Syst. Evol. Microbiol.">
        <title>Complete genome sequence of Corynebacterium casei LMG S-19264T (=DSM 44701T), isolated from a smear-ripened cheese.</title>
        <authorList>
            <consortium name="US DOE Joint Genome Institute (JGI-PGF)"/>
            <person name="Walter F."/>
            <person name="Albersmeier A."/>
            <person name="Kalinowski J."/>
            <person name="Ruckert C."/>
        </authorList>
    </citation>
    <scope>NUCLEOTIDE SEQUENCE</scope>
    <source>
        <strain evidence="3">JCM 4386</strain>
    </source>
</reference>
<dbReference type="RefSeq" id="WP_190150627.1">
    <property type="nucleotide sequence ID" value="NZ_BMTL01000015.1"/>
</dbReference>
<feature type="region of interest" description="Disordered" evidence="1">
    <location>
        <begin position="142"/>
        <end position="171"/>
    </location>
</feature>
<sequence>MGHGGNVIQELTADHREVDELFAQIEALPEADPQRRELADRLTMELIRHSVAEEEHLYPTVRRYVDGGDDLADKELTDHAEAEHLLKELESCRPGDGRFDALILRLKTSVTAHVDDEENQLFPLLADVCSADALEELGERVRSAKRHAPTRPHPSAPDTPPANKLLAPGAGMVDRLRDMLTGRGKQA</sequence>
<dbReference type="Pfam" id="PF01814">
    <property type="entry name" value="Hemerythrin"/>
    <property type="match status" value="1"/>
</dbReference>
<comment type="caution">
    <text evidence="3">The sequence shown here is derived from an EMBL/GenBank/DDBJ whole genome shotgun (WGS) entry which is preliminary data.</text>
</comment>
<feature type="domain" description="Hemerythrin-like" evidence="2">
    <location>
        <begin position="7"/>
        <end position="125"/>
    </location>
</feature>
<evidence type="ECO:0000259" key="2">
    <source>
        <dbReference type="Pfam" id="PF01814"/>
    </source>
</evidence>